<evidence type="ECO:0000313" key="2">
    <source>
        <dbReference type="EMBL" id="CAG8521382.1"/>
    </source>
</evidence>
<feature type="region of interest" description="Disordered" evidence="1">
    <location>
        <begin position="157"/>
        <end position="274"/>
    </location>
</feature>
<feature type="compositionally biased region" description="Polar residues" evidence="1">
    <location>
        <begin position="369"/>
        <end position="386"/>
    </location>
</feature>
<feature type="compositionally biased region" description="Polar residues" evidence="1">
    <location>
        <begin position="436"/>
        <end position="451"/>
    </location>
</feature>
<feature type="compositionally biased region" description="Polar residues" evidence="1">
    <location>
        <begin position="607"/>
        <end position="619"/>
    </location>
</feature>
<proteinExistence type="predicted"/>
<feature type="compositionally biased region" description="Polar residues" evidence="1">
    <location>
        <begin position="192"/>
        <end position="203"/>
    </location>
</feature>
<organism evidence="2 3">
    <name type="scientific">Diversispora eburnea</name>
    <dbReference type="NCBI Taxonomy" id="1213867"/>
    <lineage>
        <taxon>Eukaryota</taxon>
        <taxon>Fungi</taxon>
        <taxon>Fungi incertae sedis</taxon>
        <taxon>Mucoromycota</taxon>
        <taxon>Glomeromycotina</taxon>
        <taxon>Glomeromycetes</taxon>
        <taxon>Diversisporales</taxon>
        <taxon>Diversisporaceae</taxon>
        <taxon>Diversispora</taxon>
    </lineage>
</organism>
<sequence>MKVSRLQLGVYNINGNQQPFCLYLFPLVASSQNDQETSSRTTIYSPFYRLRDIDAIFFESSTDFIFKSGKIPQIYFDTPGYCFYERSGDIFLAARAVGETATRLGNHLLAEYCKYEKDNIISGMADRLLNDVPLLTRMFPPAEAEFEFYSVNSPSPRNYTSSLRADSPTNNDNSQNQSLVPLIDGKKRMSFDTITNSPENNNIDDTRYSLKPEENITSPMETDRRNSSIKQEQSYSRSDQSNPASPNNSNPSNHSGSPRSHNESTIDDDRLRKKRRVSICSNKIKATNNPEVMEQVRNTLKRHSVAGYGNTVSPRSNLSKQGAWDSKQISSMSKRGSITRVNRNSRNLSVFTPPYNDPNFASPVISISRSAPSRQSITKQVQSTSRLGGGSNNSNSNLTPISSINRSSPNRHSISTVPLSANSVFRTTTQVHSASTSASISGLISPQNVDDTPTPSPKSSSTVTSPTLVLNSEQPTKESFIHIFDNLYDTVSNTHSLKSTLEDQIRKTATLLQTLQASGSMIESLVRGHFREMQRETVQDLMALEKRIDRMEESMRHNTTMMNPSPPMETDRRLSGISNASSDIGYSHRSSISSSFNQINLNENNDESSQFLSTGQHTHVSPPLSARSNEETQPRDYQDILSVLKARLDSLERRMSVP</sequence>
<feature type="compositionally biased region" description="Basic and acidic residues" evidence="1">
    <location>
        <begin position="204"/>
        <end position="214"/>
    </location>
</feature>
<feature type="compositionally biased region" description="Polar residues" evidence="1">
    <location>
        <begin position="157"/>
        <end position="179"/>
    </location>
</feature>
<feature type="compositionally biased region" description="Low complexity" evidence="1">
    <location>
        <begin position="241"/>
        <end position="259"/>
    </location>
</feature>
<evidence type="ECO:0000313" key="3">
    <source>
        <dbReference type="Proteomes" id="UP000789706"/>
    </source>
</evidence>
<feature type="compositionally biased region" description="Basic and acidic residues" evidence="1">
    <location>
        <begin position="260"/>
        <end position="271"/>
    </location>
</feature>
<feature type="compositionally biased region" description="Basic and acidic residues" evidence="1">
    <location>
        <begin position="628"/>
        <end position="638"/>
    </location>
</feature>
<accession>A0A9N9A8D1</accession>
<reference evidence="2" key="1">
    <citation type="submission" date="2021-06" db="EMBL/GenBank/DDBJ databases">
        <authorList>
            <person name="Kallberg Y."/>
            <person name="Tangrot J."/>
            <person name="Rosling A."/>
        </authorList>
    </citation>
    <scope>NUCLEOTIDE SEQUENCE</scope>
    <source>
        <strain evidence="2">AZ414A</strain>
    </source>
</reference>
<dbReference type="OrthoDB" id="2138242at2759"/>
<feature type="region of interest" description="Disordered" evidence="1">
    <location>
        <begin position="436"/>
        <end position="468"/>
    </location>
</feature>
<comment type="caution">
    <text evidence="2">The sequence shown here is derived from an EMBL/GenBank/DDBJ whole genome shotgun (WGS) entry which is preliminary data.</text>
</comment>
<feature type="region of interest" description="Disordered" evidence="1">
    <location>
        <begin position="606"/>
        <end position="638"/>
    </location>
</feature>
<dbReference type="EMBL" id="CAJVPK010000520">
    <property type="protein sequence ID" value="CAG8521382.1"/>
    <property type="molecule type" value="Genomic_DNA"/>
</dbReference>
<feature type="region of interest" description="Disordered" evidence="1">
    <location>
        <begin position="306"/>
        <end position="341"/>
    </location>
</feature>
<feature type="region of interest" description="Disordered" evidence="1">
    <location>
        <begin position="558"/>
        <end position="589"/>
    </location>
</feature>
<feature type="compositionally biased region" description="Polar residues" evidence="1">
    <location>
        <begin position="310"/>
        <end position="320"/>
    </location>
</feature>
<gene>
    <name evidence="2" type="ORF">DEBURN_LOCUS5679</name>
</gene>
<feature type="compositionally biased region" description="Polar residues" evidence="1">
    <location>
        <begin position="228"/>
        <end position="240"/>
    </location>
</feature>
<feature type="compositionally biased region" description="Polar residues" evidence="1">
    <location>
        <begin position="327"/>
        <end position="341"/>
    </location>
</feature>
<protein>
    <submittedName>
        <fullName evidence="2">7424_t:CDS:1</fullName>
    </submittedName>
</protein>
<dbReference type="AlphaFoldDB" id="A0A9N9A8D1"/>
<keyword evidence="3" id="KW-1185">Reference proteome</keyword>
<feature type="compositionally biased region" description="Polar residues" evidence="1">
    <location>
        <begin position="398"/>
        <end position="415"/>
    </location>
</feature>
<dbReference type="Proteomes" id="UP000789706">
    <property type="component" value="Unassembled WGS sequence"/>
</dbReference>
<evidence type="ECO:0000256" key="1">
    <source>
        <dbReference type="SAM" id="MobiDB-lite"/>
    </source>
</evidence>
<name>A0A9N9A8D1_9GLOM</name>
<feature type="region of interest" description="Disordered" evidence="1">
    <location>
        <begin position="369"/>
        <end position="415"/>
    </location>
</feature>
<feature type="compositionally biased region" description="Low complexity" evidence="1">
    <location>
        <begin position="457"/>
        <end position="467"/>
    </location>
</feature>